<feature type="region of interest" description="Disordered" evidence="3">
    <location>
        <begin position="1067"/>
        <end position="1086"/>
    </location>
</feature>
<dbReference type="SMART" id="SM01411">
    <property type="entry name" value="Ephrin_rec_like"/>
    <property type="match status" value="10"/>
</dbReference>
<comment type="similarity">
    <text evidence="1">Belongs to the EGF domain peptide family.</text>
</comment>
<evidence type="ECO:0000259" key="8">
    <source>
        <dbReference type="PROSITE" id="PS50026"/>
    </source>
</evidence>
<dbReference type="InterPro" id="IPR009030">
    <property type="entry name" value="Growth_fac_rcpt_cys_sf"/>
</dbReference>
<dbReference type="GeneID" id="116308701"/>
<dbReference type="SMART" id="SM00231">
    <property type="entry name" value="FA58C"/>
    <property type="match status" value="1"/>
</dbReference>
<dbReference type="InterPro" id="IPR001368">
    <property type="entry name" value="TNFR/NGFR_Cys_rich_reg"/>
</dbReference>
<evidence type="ECO:0000313" key="9">
    <source>
        <dbReference type="Proteomes" id="UP000515163"/>
    </source>
</evidence>
<sequence length="1300" mass="142231">MAIQENFILYLILVSIAHLDGVLAADFDLCGLGDITSKDGSIFFNISEVGSEGEIECRRLIHVDKGHVRLTINTSEAVFQGKNILQVFDGGFNARQLNSEGPKGQITYESSGNVMAILLRVEKSAKSTENIVRRGTFISLPFQTTCACGGIQNGVQQCWESFGVRKCEATCKNGFVDLTESTGNFSCSLLNGKWDKDLDGFGCQSTILPSVVFRLNLTFANASLCTASTKDNISTFFNEYFKDNKNISANGQCFGQHNASNCTVIECVENDNSSFVSITIEDKSITKSKSVEEKPTVVDLFTVYNSTSKGIEEQLFAFINNILKNTSALNKAENNVERQCPSGLFLFLNAGDIGHPVCSKCPAGRFYSAFKCEKCPNGTFSLEGSVTCSPDESQKITPSSKDLCKIYCSVGKGLNLTTGFCQWCPYDTYQNSTDVPNVNCSACPKGKMTPYPGATGMDQCYVPCKKGTFFSLKDQKCLSCPLGTYQESGNHLFMRCKNCGLGKVTYENGSTAPDYCVTSCPKGRYLDSTTSQCLECPLGSYQDKVNQLNCTRCRDGTFTLKNGSIERNDCIKTCLMGTYFDVQNQSCIECPVGTYMDQNGHLILSCIKCAGNKTTQGHGAINESQCLGKCDVGEYLNTQNNSCSKCPVGTYMDQKGNLLLSCIKCVDNKTTHVEGAGNENHCLHRCKPGEFFVAENASCPKCPSGTFMEQNNHLIKSCNKCGANQTTQNEGAVDKSQCIDTCGKGEYFSVKNSSCALCPLGTYMDEGGHLRLSCKTCGNKNATYKKGAVSENQCMIECKVGQYFNSTTSTCEACPKGSYQNKTAQETCLSCPPGMSTTSAGETSVLACVKYVCGRGKYVESTGNCQLCPNGTYQSAVNHTLSSCQQCPSNISKVQGATNLSSCIKICDSFPCENGAECIEKADAYCKCPRGLTGKRCEVIEKQDELIKLQMGVRFTSLHWSEQLTDKTSSEYRGVKYRIENSLRNVFIDDESFVGVQVNKLVKGSVIANFDLYMNENASVVPAKTLQIAVKHGSIGGLAVDAEYLSIKQVTCDRALGMENGRIKDEQISASSKSANQHASRARLNSPKGWHAKEVTSKNYIQVRFHSNVNVTAIATQGDAVGSFVTAYVLSYSTDGDVWMDIKESINSTFAKNFTANNDTNTIVKNILPEPITLVKYIRVIPVSWSNATGMRIEVYGCITDPILPPEEIPTTFPKQTLMTEPKVKAVASNKDEYSWGKYLGITFGLLMVVGCLLAFFMWWRSSKKKEQKEKAPLVMTKLHGNEYKVINKNDDLEYDENAV</sequence>
<dbReference type="SMART" id="SM00208">
    <property type="entry name" value="TNFR"/>
    <property type="match status" value="6"/>
</dbReference>
<dbReference type="CDD" id="cd00057">
    <property type="entry name" value="FA58C"/>
    <property type="match status" value="1"/>
</dbReference>
<feature type="signal peptide" evidence="5">
    <location>
        <begin position="1"/>
        <end position="24"/>
    </location>
</feature>
<keyword evidence="4" id="KW-0812">Transmembrane</keyword>
<dbReference type="KEGG" id="aten:116308701"/>
<evidence type="ECO:0000256" key="3">
    <source>
        <dbReference type="SAM" id="MobiDB-lite"/>
    </source>
</evidence>
<dbReference type="Pfam" id="PF00008">
    <property type="entry name" value="EGF"/>
    <property type="match status" value="1"/>
</dbReference>
<feature type="transmembrane region" description="Helical" evidence="4">
    <location>
        <begin position="1239"/>
        <end position="1260"/>
    </location>
</feature>
<keyword evidence="2" id="KW-0245">EGF-like domain</keyword>
<feature type="chain" id="PRO_5027700089" evidence="5">
    <location>
        <begin position="25"/>
        <end position="1300"/>
    </location>
</feature>
<dbReference type="SUPFAM" id="SSF49785">
    <property type="entry name" value="Galactose-binding domain-like"/>
    <property type="match status" value="1"/>
</dbReference>
<dbReference type="SUPFAM" id="SSF57196">
    <property type="entry name" value="EGF/Laminin"/>
    <property type="match status" value="1"/>
</dbReference>
<feature type="disulfide bond" evidence="2">
    <location>
        <begin position="928"/>
        <end position="937"/>
    </location>
</feature>
<accession>A0A6P8J5P9</accession>
<dbReference type="GO" id="GO:0007165">
    <property type="term" value="P:signal transduction"/>
    <property type="evidence" value="ECO:0007669"/>
    <property type="project" value="TreeGrafter"/>
</dbReference>
<keyword evidence="9" id="KW-1185">Reference proteome</keyword>
<dbReference type="SUPFAM" id="SSF82671">
    <property type="entry name" value="SEA domain"/>
    <property type="match status" value="1"/>
</dbReference>
<dbReference type="GO" id="GO:0009986">
    <property type="term" value="C:cell surface"/>
    <property type="evidence" value="ECO:0007669"/>
    <property type="project" value="TreeGrafter"/>
</dbReference>
<dbReference type="OrthoDB" id="413581at2759"/>
<dbReference type="InterPro" id="IPR000742">
    <property type="entry name" value="EGF"/>
</dbReference>
<dbReference type="FunFam" id="2.10.50.10:FF:000018">
    <property type="entry name" value="Sushi, von Willebrand factor type A, EGF and pentraxin domain-containing 1"/>
    <property type="match status" value="1"/>
</dbReference>
<dbReference type="InterPro" id="IPR000082">
    <property type="entry name" value="SEA_dom"/>
</dbReference>
<dbReference type="PANTHER" id="PTHR24046:SF5">
    <property type="entry name" value="EGF-LIKE DOMAIN-CONTAINING PROTEIN"/>
    <property type="match status" value="1"/>
</dbReference>
<feature type="domain" description="F5/8 type C" evidence="6">
    <location>
        <begin position="1051"/>
        <end position="1198"/>
    </location>
</feature>
<dbReference type="InterPro" id="IPR036364">
    <property type="entry name" value="SEA_dom_sf"/>
</dbReference>
<dbReference type="GO" id="GO:0005615">
    <property type="term" value="C:extracellular space"/>
    <property type="evidence" value="ECO:0007669"/>
    <property type="project" value="TreeGrafter"/>
</dbReference>
<feature type="compositionally biased region" description="Polar residues" evidence="3">
    <location>
        <begin position="1068"/>
        <end position="1079"/>
    </location>
</feature>
<dbReference type="InterPro" id="IPR052071">
    <property type="entry name" value="SCUB_EGF-like_domain"/>
</dbReference>
<dbReference type="PROSITE" id="PS01286">
    <property type="entry name" value="FA58C_2"/>
    <property type="match status" value="1"/>
</dbReference>
<dbReference type="Pfam" id="PF07699">
    <property type="entry name" value="Ephrin_rec_like"/>
    <property type="match status" value="9"/>
</dbReference>
<dbReference type="SMART" id="SM00181">
    <property type="entry name" value="EGF"/>
    <property type="match status" value="3"/>
</dbReference>
<evidence type="ECO:0000259" key="7">
    <source>
        <dbReference type="PROSITE" id="PS50024"/>
    </source>
</evidence>
<dbReference type="PROSITE" id="PS50026">
    <property type="entry name" value="EGF_3"/>
    <property type="match status" value="1"/>
</dbReference>
<name>A0A6P8J5P9_ACTTE</name>
<dbReference type="Pfam" id="PF00754">
    <property type="entry name" value="F5_F8_type_C"/>
    <property type="match status" value="1"/>
</dbReference>
<dbReference type="SUPFAM" id="SSF57184">
    <property type="entry name" value="Growth factor receptor domain"/>
    <property type="match status" value="3"/>
</dbReference>
<dbReference type="RefSeq" id="XP_031575042.1">
    <property type="nucleotide sequence ID" value="XM_031719182.1"/>
</dbReference>
<protein>
    <submittedName>
        <fullName evidence="10">Uncharacterized protein LOC116308701</fullName>
    </submittedName>
</protein>
<evidence type="ECO:0000256" key="2">
    <source>
        <dbReference type="PROSITE-ProRule" id="PRU00076"/>
    </source>
</evidence>
<evidence type="ECO:0000256" key="1">
    <source>
        <dbReference type="ARBA" id="ARBA00006373"/>
    </source>
</evidence>
<feature type="domain" description="SEA" evidence="7">
    <location>
        <begin position="945"/>
        <end position="1052"/>
    </location>
</feature>
<dbReference type="InParanoid" id="A0A6P8J5P9"/>
<evidence type="ECO:0000256" key="4">
    <source>
        <dbReference type="SAM" id="Phobius"/>
    </source>
</evidence>
<comment type="caution">
    <text evidence="2">Lacks conserved residue(s) required for the propagation of feature annotation.</text>
</comment>
<keyword evidence="4" id="KW-1133">Transmembrane helix</keyword>
<proteinExistence type="inferred from homology"/>
<dbReference type="Gene3D" id="2.60.120.260">
    <property type="entry name" value="Galactose-binding domain-like"/>
    <property type="match status" value="1"/>
</dbReference>
<reference evidence="10" key="1">
    <citation type="submission" date="2025-08" db="UniProtKB">
        <authorList>
            <consortium name="RefSeq"/>
        </authorList>
    </citation>
    <scope>IDENTIFICATION</scope>
    <source>
        <tissue evidence="10">Tentacle</tissue>
    </source>
</reference>
<dbReference type="Gene3D" id="2.10.50.10">
    <property type="entry name" value="Tumor Necrosis Factor Receptor, subunit A, domain 2"/>
    <property type="match status" value="8"/>
</dbReference>
<gene>
    <name evidence="10" type="primary">LOC116308701</name>
</gene>
<dbReference type="PROSITE" id="PS50022">
    <property type="entry name" value="FA58C_3"/>
    <property type="match status" value="1"/>
</dbReference>
<keyword evidence="4" id="KW-0472">Membrane</keyword>
<keyword evidence="5" id="KW-0732">Signal</keyword>
<keyword evidence="2" id="KW-1015">Disulfide bond</keyword>
<dbReference type="InterPro" id="IPR008979">
    <property type="entry name" value="Galactose-bd-like_sf"/>
</dbReference>
<evidence type="ECO:0000259" key="6">
    <source>
        <dbReference type="PROSITE" id="PS50022"/>
    </source>
</evidence>
<evidence type="ECO:0000313" key="10">
    <source>
        <dbReference type="RefSeq" id="XP_031575042.1"/>
    </source>
</evidence>
<dbReference type="InterPro" id="IPR011641">
    <property type="entry name" value="Tyr-kin_ephrin_A/B_rcpt-like"/>
</dbReference>
<dbReference type="Pfam" id="PF01390">
    <property type="entry name" value="SEA"/>
    <property type="match status" value="1"/>
</dbReference>
<dbReference type="Proteomes" id="UP000515163">
    <property type="component" value="Unplaced"/>
</dbReference>
<dbReference type="PANTHER" id="PTHR24046">
    <property type="entry name" value="SIGNAL PEPTIDE, CUB AND EGF-LIKE DOMAIN-CONTAINING"/>
    <property type="match status" value="1"/>
</dbReference>
<dbReference type="PROSITE" id="PS50024">
    <property type="entry name" value="SEA"/>
    <property type="match status" value="1"/>
</dbReference>
<dbReference type="PROSITE" id="PS00022">
    <property type="entry name" value="EGF_1"/>
    <property type="match status" value="1"/>
</dbReference>
<organism evidence="9 10">
    <name type="scientific">Actinia tenebrosa</name>
    <name type="common">Australian red waratah sea anemone</name>
    <dbReference type="NCBI Taxonomy" id="6105"/>
    <lineage>
        <taxon>Eukaryota</taxon>
        <taxon>Metazoa</taxon>
        <taxon>Cnidaria</taxon>
        <taxon>Anthozoa</taxon>
        <taxon>Hexacorallia</taxon>
        <taxon>Actiniaria</taxon>
        <taxon>Actiniidae</taxon>
        <taxon>Actinia</taxon>
    </lineage>
</organism>
<dbReference type="Gene3D" id="2.10.25.10">
    <property type="entry name" value="Laminin"/>
    <property type="match status" value="1"/>
</dbReference>
<feature type="domain" description="EGF-like" evidence="8">
    <location>
        <begin position="904"/>
        <end position="938"/>
    </location>
</feature>
<evidence type="ECO:0000256" key="5">
    <source>
        <dbReference type="SAM" id="SignalP"/>
    </source>
</evidence>
<dbReference type="InterPro" id="IPR000421">
    <property type="entry name" value="FA58C"/>
</dbReference>
<dbReference type="CDD" id="cd00054">
    <property type="entry name" value="EGF_CA"/>
    <property type="match status" value="1"/>
</dbReference>